<name>A0A3P7R6T0_DIBLA</name>
<sequence length="108" mass="11787">MEIKPPRLGSPVSVAPCHGNGAGQVFAITGRGEITSSTGCLQAQRRKEVLYSKECTGAGGIQEFRYDSESNRLRHVKSQLCIRFSALGQDQQVFLGEFSLHCYLVLGI</sequence>
<dbReference type="Gene3D" id="2.80.10.50">
    <property type="match status" value="1"/>
</dbReference>
<reference evidence="2 3" key="1">
    <citation type="submission" date="2018-11" db="EMBL/GenBank/DDBJ databases">
        <authorList>
            <consortium name="Pathogen Informatics"/>
        </authorList>
    </citation>
    <scope>NUCLEOTIDE SEQUENCE [LARGE SCALE GENOMIC DNA]</scope>
</reference>
<dbReference type="InterPro" id="IPR000772">
    <property type="entry name" value="Ricin_B_lectin"/>
</dbReference>
<keyword evidence="3" id="KW-1185">Reference proteome</keyword>
<dbReference type="PROSITE" id="PS50231">
    <property type="entry name" value="RICIN_B_LECTIN"/>
    <property type="match status" value="1"/>
</dbReference>
<dbReference type="SUPFAM" id="SSF50370">
    <property type="entry name" value="Ricin B-like lectins"/>
    <property type="match status" value="1"/>
</dbReference>
<protein>
    <recommendedName>
        <fullName evidence="1">Ricin B lectin domain-containing protein</fullName>
    </recommendedName>
</protein>
<feature type="domain" description="Ricin B lectin" evidence="1">
    <location>
        <begin position="7"/>
        <end position="95"/>
    </location>
</feature>
<dbReference type="InterPro" id="IPR035992">
    <property type="entry name" value="Ricin_B-like_lectins"/>
</dbReference>
<organism evidence="2 3">
    <name type="scientific">Dibothriocephalus latus</name>
    <name type="common">Fish tapeworm</name>
    <name type="synonym">Diphyllobothrium latum</name>
    <dbReference type="NCBI Taxonomy" id="60516"/>
    <lineage>
        <taxon>Eukaryota</taxon>
        <taxon>Metazoa</taxon>
        <taxon>Spiralia</taxon>
        <taxon>Lophotrochozoa</taxon>
        <taxon>Platyhelminthes</taxon>
        <taxon>Cestoda</taxon>
        <taxon>Eucestoda</taxon>
        <taxon>Diphyllobothriidea</taxon>
        <taxon>Diphyllobothriidae</taxon>
        <taxon>Dibothriocephalus</taxon>
    </lineage>
</organism>
<evidence type="ECO:0000313" key="3">
    <source>
        <dbReference type="Proteomes" id="UP000281553"/>
    </source>
</evidence>
<dbReference type="AlphaFoldDB" id="A0A3P7R6T0"/>
<evidence type="ECO:0000259" key="1">
    <source>
        <dbReference type="Pfam" id="PF00652"/>
    </source>
</evidence>
<dbReference type="EMBL" id="UYRU01095923">
    <property type="protein sequence ID" value="VDN39572.1"/>
    <property type="molecule type" value="Genomic_DNA"/>
</dbReference>
<proteinExistence type="predicted"/>
<dbReference type="Proteomes" id="UP000281553">
    <property type="component" value="Unassembled WGS sequence"/>
</dbReference>
<evidence type="ECO:0000313" key="2">
    <source>
        <dbReference type="EMBL" id="VDN39572.1"/>
    </source>
</evidence>
<accession>A0A3P7R6T0</accession>
<gene>
    <name evidence="2" type="ORF">DILT_LOCUS17935</name>
</gene>
<dbReference type="Pfam" id="PF00652">
    <property type="entry name" value="Ricin_B_lectin"/>
    <property type="match status" value="1"/>
</dbReference>